<name>A0AAW7ZER1_9FIRM</name>
<dbReference type="InterPro" id="IPR007527">
    <property type="entry name" value="Znf_SWIM"/>
</dbReference>
<evidence type="ECO:0000256" key="1">
    <source>
        <dbReference type="PROSITE-ProRule" id="PRU00325"/>
    </source>
</evidence>
<reference evidence="3" key="2">
    <citation type="submission" date="2023-03" db="EMBL/GenBank/DDBJ databases">
        <authorList>
            <person name="Zhang Z."/>
        </authorList>
    </citation>
    <scope>NUCLEOTIDE SEQUENCE</scope>
    <source>
        <strain evidence="3">DSA</strain>
    </source>
</reference>
<evidence type="ECO:0000259" key="2">
    <source>
        <dbReference type="PROSITE" id="PS50966"/>
    </source>
</evidence>
<organism evidence="3 4">
    <name type="scientific">Desulforamulus aquiferis</name>
    <dbReference type="NCBI Taxonomy" id="1397668"/>
    <lineage>
        <taxon>Bacteria</taxon>
        <taxon>Bacillati</taxon>
        <taxon>Bacillota</taxon>
        <taxon>Clostridia</taxon>
        <taxon>Eubacteriales</taxon>
        <taxon>Peptococcaceae</taxon>
        <taxon>Desulforamulus</taxon>
    </lineage>
</organism>
<dbReference type="GO" id="GO:0008270">
    <property type="term" value="F:zinc ion binding"/>
    <property type="evidence" value="ECO:0007669"/>
    <property type="project" value="UniProtKB-KW"/>
</dbReference>
<keyword evidence="1" id="KW-0862">Zinc</keyword>
<dbReference type="PROSITE" id="PS50966">
    <property type="entry name" value="ZF_SWIM"/>
    <property type="match status" value="1"/>
</dbReference>
<dbReference type="EMBL" id="JARPTC010000019">
    <property type="protein sequence ID" value="MDO7788207.1"/>
    <property type="molecule type" value="Genomic_DNA"/>
</dbReference>
<reference evidence="3" key="1">
    <citation type="journal article" date="2023" name="J. Hazard. Mater.">
        <title>Anaerobic biodegradation of pyrene and benzo[a]pyrene by a new sulfate-reducing Desulforamulus aquiferis strain DSA.</title>
        <authorList>
            <person name="Zhang Z."/>
            <person name="Sun J."/>
            <person name="Gong X."/>
            <person name="Wang C."/>
            <person name="Wang H."/>
        </authorList>
    </citation>
    <scope>NUCLEOTIDE SEQUENCE</scope>
    <source>
        <strain evidence="3">DSA</strain>
    </source>
</reference>
<keyword evidence="1" id="KW-0863">Zinc-finger</keyword>
<gene>
    <name evidence="3" type="ORF">P6N53_13330</name>
</gene>
<dbReference type="AlphaFoldDB" id="A0AAW7ZER1"/>
<accession>A0AAW7ZER1</accession>
<keyword evidence="4" id="KW-1185">Reference proteome</keyword>
<sequence>MLRKLLGKVESGRFGRGLAGLQAGWQWEVKYRFFVARGVVLRGFVKYEGKIFAISISPKSYSCSCQDYVVRGIRCKHIAFVAMVELAYEAAERSAHRQVQEVRSL</sequence>
<keyword evidence="1" id="KW-0479">Metal-binding</keyword>
<proteinExistence type="predicted"/>
<evidence type="ECO:0000313" key="3">
    <source>
        <dbReference type="EMBL" id="MDO7788207.1"/>
    </source>
</evidence>
<protein>
    <submittedName>
        <fullName evidence="3">SWIM zinc finger domain-containing protein</fullName>
    </submittedName>
</protein>
<feature type="domain" description="SWIM-type" evidence="2">
    <location>
        <begin position="52"/>
        <end position="86"/>
    </location>
</feature>
<comment type="caution">
    <text evidence="3">The sequence shown here is derived from an EMBL/GenBank/DDBJ whole genome shotgun (WGS) entry which is preliminary data.</text>
</comment>
<dbReference type="Pfam" id="PF04434">
    <property type="entry name" value="SWIM"/>
    <property type="match status" value="1"/>
</dbReference>
<evidence type="ECO:0000313" key="4">
    <source>
        <dbReference type="Proteomes" id="UP001172911"/>
    </source>
</evidence>
<dbReference type="RefSeq" id="WP_304543923.1">
    <property type="nucleotide sequence ID" value="NZ_JARPTC010000019.1"/>
</dbReference>
<dbReference type="Proteomes" id="UP001172911">
    <property type="component" value="Unassembled WGS sequence"/>
</dbReference>